<sequence>MAEFTTPKWRDHLFSVVIVGAGPAGMMLAFCLAKMGVNPLIIDNALASEHEWGRGDGMQFRTLEVLRNLGLYDDLEKQSLKVATMSQWAITENPTVRHVTNFAAGDMDIEEKYGLTIRQGIIEKILDKGFEELSPGNKVHRPWSFQDAWIEDRSDPNSLVNVTLRSQYGETRQIRTRYLVGCDGGKSQVRRTLRDRYGVMFEGSPHDSAWGAVDILEPRTNFPDIKRVW</sequence>
<feature type="domain" description="FAD-binding" evidence="5">
    <location>
        <begin position="15"/>
        <end position="222"/>
    </location>
</feature>
<evidence type="ECO:0000259" key="5">
    <source>
        <dbReference type="Pfam" id="PF01494"/>
    </source>
</evidence>
<dbReference type="PANTHER" id="PTHR43004">
    <property type="entry name" value="TRK SYSTEM POTASSIUM UPTAKE PROTEIN"/>
    <property type="match status" value="1"/>
</dbReference>
<dbReference type="InterPro" id="IPR050641">
    <property type="entry name" value="RIFMO-like"/>
</dbReference>
<dbReference type="OrthoDB" id="1716816at2759"/>
<dbReference type="GO" id="GO:0016709">
    <property type="term" value="F:oxidoreductase activity, acting on paired donors, with incorporation or reduction of molecular oxygen, NAD(P)H as one donor, and incorporation of one atom of oxygen"/>
    <property type="evidence" value="ECO:0007669"/>
    <property type="project" value="UniProtKB-ARBA"/>
</dbReference>
<dbReference type="EMBL" id="JAACJM010000108">
    <property type="protein sequence ID" value="KAF5345773.1"/>
    <property type="molecule type" value="Genomic_DNA"/>
</dbReference>
<dbReference type="GO" id="GO:0071949">
    <property type="term" value="F:FAD binding"/>
    <property type="evidence" value="ECO:0007669"/>
    <property type="project" value="InterPro"/>
</dbReference>
<comment type="caution">
    <text evidence="6">The sequence shown here is derived from an EMBL/GenBank/DDBJ whole genome shotgun (WGS) entry which is preliminary data.</text>
</comment>
<dbReference type="Gene3D" id="3.50.50.60">
    <property type="entry name" value="FAD/NAD(P)-binding domain"/>
    <property type="match status" value="1"/>
</dbReference>
<keyword evidence="2" id="KW-0274">FAD</keyword>
<dbReference type="Gene3D" id="3.30.9.10">
    <property type="entry name" value="D-Amino Acid Oxidase, subunit A, domain 2"/>
    <property type="match status" value="1"/>
</dbReference>
<keyword evidence="3" id="KW-0560">Oxidoreductase</keyword>
<accession>A0A8H5CRK6</accession>
<keyword evidence="4" id="KW-1133">Transmembrane helix</keyword>
<dbReference type="PRINTS" id="PR00420">
    <property type="entry name" value="RNGMNOXGNASE"/>
</dbReference>
<name>A0A8H5CRK6_9AGAR</name>
<evidence type="ECO:0000256" key="4">
    <source>
        <dbReference type="SAM" id="Phobius"/>
    </source>
</evidence>
<keyword evidence="4" id="KW-0472">Membrane</keyword>
<evidence type="ECO:0000256" key="2">
    <source>
        <dbReference type="ARBA" id="ARBA00022827"/>
    </source>
</evidence>
<dbReference type="Proteomes" id="UP000559256">
    <property type="component" value="Unassembled WGS sequence"/>
</dbReference>
<keyword evidence="4" id="KW-0812">Transmembrane</keyword>
<protein>
    <recommendedName>
        <fullName evidence="5">FAD-binding domain-containing protein</fullName>
    </recommendedName>
</protein>
<dbReference type="SUPFAM" id="SSF51905">
    <property type="entry name" value="FAD/NAD(P)-binding domain"/>
    <property type="match status" value="1"/>
</dbReference>
<evidence type="ECO:0000256" key="3">
    <source>
        <dbReference type="ARBA" id="ARBA00023002"/>
    </source>
</evidence>
<dbReference type="InterPro" id="IPR002938">
    <property type="entry name" value="FAD-bd"/>
</dbReference>
<reference evidence="6 7" key="1">
    <citation type="journal article" date="2020" name="ISME J.">
        <title>Uncovering the hidden diversity of litter-decomposition mechanisms in mushroom-forming fungi.</title>
        <authorList>
            <person name="Floudas D."/>
            <person name="Bentzer J."/>
            <person name="Ahren D."/>
            <person name="Johansson T."/>
            <person name="Persson P."/>
            <person name="Tunlid A."/>
        </authorList>
    </citation>
    <scope>NUCLEOTIDE SEQUENCE [LARGE SCALE GENOMIC DNA]</scope>
    <source>
        <strain evidence="6 7">CBS 291.85</strain>
    </source>
</reference>
<organism evidence="6 7">
    <name type="scientific">Tetrapyrgos nigripes</name>
    <dbReference type="NCBI Taxonomy" id="182062"/>
    <lineage>
        <taxon>Eukaryota</taxon>
        <taxon>Fungi</taxon>
        <taxon>Dikarya</taxon>
        <taxon>Basidiomycota</taxon>
        <taxon>Agaricomycotina</taxon>
        <taxon>Agaricomycetes</taxon>
        <taxon>Agaricomycetidae</taxon>
        <taxon>Agaricales</taxon>
        <taxon>Marasmiineae</taxon>
        <taxon>Marasmiaceae</taxon>
        <taxon>Tetrapyrgos</taxon>
    </lineage>
</organism>
<dbReference type="Pfam" id="PF01494">
    <property type="entry name" value="FAD_binding_3"/>
    <property type="match status" value="1"/>
</dbReference>
<dbReference type="AlphaFoldDB" id="A0A8H5CRK6"/>
<evidence type="ECO:0000313" key="6">
    <source>
        <dbReference type="EMBL" id="KAF5345773.1"/>
    </source>
</evidence>
<feature type="transmembrane region" description="Helical" evidence="4">
    <location>
        <begin position="12"/>
        <end position="33"/>
    </location>
</feature>
<proteinExistence type="predicted"/>
<evidence type="ECO:0000313" key="7">
    <source>
        <dbReference type="Proteomes" id="UP000559256"/>
    </source>
</evidence>
<keyword evidence="1" id="KW-0285">Flavoprotein</keyword>
<dbReference type="InterPro" id="IPR036188">
    <property type="entry name" value="FAD/NAD-bd_sf"/>
</dbReference>
<gene>
    <name evidence="6" type="ORF">D9758_011885</name>
</gene>
<keyword evidence="7" id="KW-1185">Reference proteome</keyword>
<evidence type="ECO:0000256" key="1">
    <source>
        <dbReference type="ARBA" id="ARBA00022630"/>
    </source>
</evidence>
<dbReference type="PANTHER" id="PTHR43004:SF4">
    <property type="entry name" value="FAD-BINDING DOMAIN-CONTAINING PROTEIN"/>
    <property type="match status" value="1"/>
</dbReference>